<dbReference type="AlphaFoldDB" id="A0A238VRC2"/>
<proteinExistence type="predicted"/>
<evidence type="ECO:0000259" key="3">
    <source>
        <dbReference type="PROSITE" id="PS50894"/>
    </source>
</evidence>
<gene>
    <name evidence="4" type="ORF">SAMN06265370_10342</name>
</gene>
<name>A0A238VRC2_9RHOB</name>
<dbReference type="GO" id="GO:0000160">
    <property type="term" value="P:phosphorelay signal transduction system"/>
    <property type="evidence" value="ECO:0007669"/>
    <property type="project" value="UniProtKB-KW"/>
</dbReference>
<sequence length="111" mass="12209">MIDWSRIRELRDEIGHDDFQEVVELFLSEVEETLETLEGVSGDARQLEEKMHFLKGSALNLGFVAMSGMCQEGETAAAAGNAEAVDVHRVIATFAQSRIAFLQELPTVLAA</sequence>
<dbReference type="Gene3D" id="1.20.120.160">
    <property type="entry name" value="HPT domain"/>
    <property type="match status" value="1"/>
</dbReference>
<dbReference type="Proteomes" id="UP000198417">
    <property type="component" value="Unassembled WGS sequence"/>
</dbReference>
<dbReference type="InterPro" id="IPR036641">
    <property type="entry name" value="HPT_dom_sf"/>
</dbReference>
<dbReference type="InterPro" id="IPR008207">
    <property type="entry name" value="Sig_transdc_His_kin_Hpt_dom"/>
</dbReference>
<keyword evidence="5" id="KW-1185">Reference proteome</keyword>
<reference evidence="4 5" key="1">
    <citation type="submission" date="2017-06" db="EMBL/GenBank/DDBJ databases">
        <authorList>
            <person name="Kim H.J."/>
            <person name="Triplett B.A."/>
        </authorList>
    </citation>
    <scope>NUCLEOTIDE SEQUENCE [LARGE SCALE GENOMIC DNA]</scope>
    <source>
        <strain evidence="4 5">DSM 29052</strain>
    </source>
</reference>
<accession>A0A238VRC2</accession>
<dbReference type="PROSITE" id="PS50894">
    <property type="entry name" value="HPT"/>
    <property type="match status" value="1"/>
</dbReference>
<dbReference type="Pfam" id="PF01627">
    <property type="entry name" value="Hpt"/>
    <property type="match status" value="1"/>
</dbReference>
<dbReference type="EMBL" id="FZNN01000003">
    <property type="protein sequence ID" value="SNR36786.1"/>
    <property type="molecule type" value="Genomic_DNA"/>
</dbReference>
<feature type="modified residue" description="Phosphohistidine" evidence="2">
    <location>
        <position position="52"/>
    </location>
</feature>
<keyword evidence="1" id="KW-0902">Two-component regulatory system</keyword>
<evidence type="ECO:0000256" key="1">
    <source>
        <dbReference type="ARBA" id="ARBA00023012"/>
    </source>
</evidence>
<protein>
    <submittedName>
        <fullName evidence="4">HPt (Histidine-containing phosphotransfer) domain-containing protein</fullName>
    </submittedName>
</protein>
<dbReference type="SUPFAM" id="SSF47226">
    <property type="entry name" value="Histidine-containing phosphotransfer domain, HPT domain"/>
    <property type="match status" value="1"/>
</dbReference>
<dbReference type="GO" id="GO:0004672">
    <property type="term" value="F:protein kinase activity"/>
    <property type="evidence" value="ECO:0007669"/>
    <property type="project" value="UniProtKB-ARBA"/>
</dbReference>
<feature type="domain" description="HPt" evidence="3">
    <location>
        <begin position="11"/>
        <end position="111"/>
    </location>
</feature>
<evidence type="ECO:0000256" key="2">
    <source>
        <dbReference type="PROSITE-ProRule" id="PRU00110"/>
    </source>
</evidence>
<evidence type="ECO:0000313" key="5">
    <source>
        <dbReference type="Proteomes" id="UP000198417"/>
    </source>
</evidence>
<evidence type="ECO:0000313" key="4">
    <source>
        <dbReference type="EMBL" id="SNR36786.1"/>
    </source>
</evidence>
<dbReference type="RefSeq" id="WP_089269366.1">
    <property type="nucleotide sequence ID" value="NZ_FZNN01000003.1"/>
</dbReference>
<keyword evidence="2" id="KW-0597">Phosphoprotein</keyword>
<organism evidence="4 5">
    <name type="scientific">Puniceibacterium sediminis</name>
    <dbReference type="NCBI Taxonomy" id="1608407"/>
    <lineage>
        <taxon>Bacteria</taxon>
        <taxon>Pseudomonadati</taxon>
        <taxon>Pseudomonadota</taxon>
        <taxon>Alphaproteobacteria</taxon>
        <taxon>Rhodobacterales</taxon>
        <taxon>Paracoccaceae</taxon>
        <taxon>Puniceibacterium</taxon>
    </lineage>
</organism>